<name>E8V6N7_TERSS</name>
<organism evidence="4 5">
    <name type="scientific">Terriglobus saanensis (strain ATCC BAA-1853 / DSM 23119 / SP1PR4)</name>
    <dbReference type="NCBI Taxonomy" id="401053"/>
    <lineage>
        <taxon>Bacteria</taxon>
        <taxon>Pseudomonadati</taxon>
        <taxon>Acidobacteriota</taxon>
        <taxon>Terriglobia</taxon>
        <taxon>Terriglobales</taxon>
        <taxon>Acidobacteriaceae</taxon>
        <taxon>Terriglobus</taxon>
    </lineage>
</organism>
<dbReference type="GO" id="GO:0005506">
    <property type="term" value="F:iron ion binding"/>
    <property type="evidence" value="ECO:0007669"/>
    <property type="project" value="InterPro"/>
</dbReference>
<accession>E8V6N7</accession>
<dbReference type="STRING" id="401053.AciPR4_1972"/>
<dbReference type="PANTHER" id="PTHR11908:SF132">
    <property type="entry name" value="ALDEHYDE OXIDASE 1-RELATED"/>
    <property type="match status" value="1"/>
</dbReference>
<dbReference type="OrthoDB" id="9759099at2"/>
<dbReference type="EMBL" id="CP002467">
    <property type="protein sequence ID" value="ADV82776.1"/>
    <property type="molecule type" value="Genomic_DNA"/>
</dbReference>
<dbReference type="Pfam" id="PF20256">
    <property type="entry name" value="MoCoBD_2"/>
    <property type="match status" value="1"/>
</dbReference>
<evidence type="ECO:0000313" key="5">
    <source>
        <dbReference type="Proteomes" id="UP000006844"/>
    </source>
</evidence>
<dbReference type="InterPro" id="IPR046867">
    <property type="entry name" value="AldOxase/xan_DH_MoCoBD2"/>
</dbReference>
<dbReference type="SUPFAM" id="SSF54665">
    <property type="entry name" value="CO dehydrogenase molybdoprotein N-domain-like"/>
    <property type="match status" value="1"/>
</dbReference>
<dbReference type="InterPro" id="IPR008274">
    <property type="entry name" value="AldOxase/xan_DH_MoCoBD1"/>
</dbReference>
<protein>
    <submittedName>
        <fullName evidence="4">Aldehyde oxidase and xanthine dehydrogenase molybdopterin binding protein</fullName>
    </submittedName>
</protein>
<dbReference type="PANTHER" id="PTHR11908">
    <property type="entry name" value="XANTHINE DEHYDROGENASE"/>
    <property type="match status" value="1"/>
</dbReference>
<dbReference type="SMART" id="SM01008">
    <property type="entry name" value="Ald_Xan_dh_C"/>
    <property type="match status" value="1"/>
</dbReference>
<reference evidence="4 5" key="1">
    <citation type="journal article" date="2012" name="Stand. Genomic Sci.">
        <title>Complete genome sequence of Terriglobus saanensis type strain SP1PR4(T), an Acidobacteria from tundra soil.</title>
        <authorList>
            <person name="Rawat S.R."/>
            <person name="Mannisto M.K."/>
            <person name="Starovoytov V."/>
            <person name="Goodwin L."/>
            <person name="Nolan M."/>
            <person name="Hauser L."/>
            <person name="Land M."/>
            <person name="Davenport K.W."/>
            <person name="Woyke T."/>
            <person name="Haggblom M.M."/>
        </authorList>
    </citation>
    <scope>NUCLEOTIDE SEQUENCE</scope>
    <source>
        <strain evidence="5">ATCC BAA-1853 / DSM 23119 / SP1PR4</strain>
    </source>
</reference>
<dbReference type="AlphaFoldDB" id="E8V6N7"/>
<dbReference type="InterPro" id="IPR036856">
    <property type="entry name" value="Ald_Oxase/Xan_DH_a/b_sf"/>
</dbReference>
<dbReference type="KEGG" id="tsa:AciPR4_1972"/>
<sequence>MSGMGQEATPVVRKDIPERYDGRLKVMGKATYAAEFPVKDLLYAVIVQSTIATGIIASADTRAAENASGVVKVLTAFNAPKLPMPKPQPPATRSTSLLQTPDVHYNGEPIGVVVAKSLAEAQHAANLIKYRYKPGISQLDFMGHLDTARLPKRAGNAPAKQDHGEKDRAWAKATTVLEETYSTPLQNHNPMEPHATIAEWDGEKLTVHDATQYISGVRQSLAKTFALPLDNIHVIDPYVGGGFGSKGSMWSHVALCAMASKVVGRPVKLVLDRTQMFGPVGQRPRTLQKIKLGVDANGKFVGIQHDVLMSTSKMEDFIEPSAKQTTMLYQCDNISISHKLVEMDIGVGTFQRAPGEATGTPALESAIDELCYKLKMDPVEFRLKNYAEMDPGEQKPFTSKHLRECYQQAGDRFGWSKRNPEPRSMKESGRDGEKLIGWGIATATYGANRSSAQAVIRLMPNGHIFIGSGTQDLGTGMYTVMAQTVVEELGVDWKTVDVRLGDSMLPKAPVSGGSQSTASVGPAVKEACNQLKLKLAAAAVLDPASPLHGTETGDLDIQDGALFSKKDVSKRETLVSIASRSGQAIEAMGSAEPGEDAKSQSSHSWGAVFAEVEVDEAIKTVKVRRIVATYDIGRIMNRRTGLNQLQGGLVWGIGTALLEVTELDKHHGKAVNANLGEYHVAVNRDVPDIDVTVLDIPDAKFSPQGARGIGEIGITGVSGAIANAIFHATGKRVRDFPITLDKIMSA</sequence>
<dbReference type="eggNOG" id="COG1529">
    <property type="taxonomic scope" value="Bacteria"/>
</dbReference>
<evidence type="ECO:0000256" key="2">
    <source>
        <dbReference type="ARBA" id="ARBA00023002"/>
    </source>
</evidence>
<dbReference type="SUPFAM" id="SSF56003">
    <property type="entry name" value="Molybdenum cofactor-binding domain"/>
    <property type="match status" value="1"/>
</dbReference>
<dbReference type="GO" id="GO:0016491">
    <property type="term" value="F:oxidoreductase activity"/>
    <property type="evidence" value="ECO:0007669"/>
    <property type="project" value="UniProtKB-KW"/>
</dbReference>
<dbReference type="Pfam" id="PF02738">
    <property type="entry name" value="MoCoBD_1"/>
    <property type="match status" value="1"/>
</dbReference>
<gene>
    <name evidence="4" type="ordered locus">AciPR4_1972</name>
</gene>
<keyword evidence="2" id="KW-0560">Oxidoreductase</keyword>
<feature type="domain" description="Aldehyde oxidase/xanthine dehydrogenase a/b hammerhead" evidence="3">
    <location>
        <begin position="27"/>
        <end position="136"/>
    </location>
</feature>
<dbReference type="Pfam" id="PF01315">
    <property type="entry name" value="Ald_Xan_dh_C"/>
    <property type="match status" value="1"/>
</dbReference>
<proteinExistence type="predicted"/>
<dbReference type="InterPro" id="IPR016208">
    <property type="entry name" value="Ald_Oxase/xanthine_DH-like"/>
</dbReference>
<keyword evidence="1" id="KW-0500">Molybdenum</keyword>
<dbReference type="Proteomes" id="UP000006844">
    <property type="component" value="Chromosome"/>
</dbReference>
<dbReference type="InterPro" id="IPR037165">
    <property type="entry name" value="AldOxase/xan_DH_Mopterin-bd_sf"/>
</dbReference>
<keyword evidence="5" id="KW-1185">Reference proteome</keyword>
<dbReference type="Gene3D" id="3.90.1170.50">
    <property type="entry name" value="Aldehyde oxidase/xanthine dehydrogenase, a/b hammerhead"/>
    <property type="match status" value="1"/>
</dbReference>
<dbReference type="InterPro" id="IPR000674">
    <property type="entry name" value="Ald_Oxase/Xan_DH_a/b"/>
</dbReference>
<evidence type="ECO:0000256" key="1">
    <source>
        <dbReference type="ARBA" id="ARBA00022505"/>
    </source>
</evidence>
<dbReference type="HOGENOM" id="CLU_001681_2_2_0"/>
<dbReference type="Gene3D" id="3.30.365.10">
    <property type="entry name" value="Aldehyde oxidase/xanthine dehydrogenase, molybdopterin binding domain"/>
    <property type="match status" value="4"/>
</dbReference>
<evidence type="ECO:0000259" key="3">
    <source>
        <dbReference type="SMART" id="SM01008"/>
    </source>
</evidence>
<evidence type="ECO:0000313" key="4">
    <source>
        <dbReference type="EMBL" id="ADV82776.1"/>
    </source>
</evidence>